<accession>A0A1B0DMS9</accession>
<keyword evidence="6 8" id="KW-0371">Homeobox</keyword>
<keyword evidence="3 7" id="KW-0863">Zinc-finger</keyword>
<dbReference type="SUPFAM" id="SSF46689">
    <property type="entry name" value="Homeodomain-like"/>
    <property type="match status" value="1"/>
</dbReference>
<evidence type="ECO:0000256" key="4">
    <source>
        <dbReference type="ARBA" id="ARBA00022833"/>
    </source>
</evidence>
<dbReference type="GO" id="GO:0008270">
    <property type="term" value="F:zinc ion binding"/>
    <property type="evidence" value="ECO:0007669"/>
    <property type="project" value="UniProtKB-KW"/>
</dbReference>
<dbReference type="InterPro" id="IPR036236">
    <property type="entry name" value="Znf_C2H2_sf"/>
</dbReference>
<evidence type="ECO:0000256" key="5">
    <source>
        <dbReference type="ARBA" id="ARBA00023125"/>
    </source>
</evidence>
<dbReference type="PROSITE" id="PS50157">
    <property type="entry name" value="ZINC_FINGER_C2H2_2"/>
    <property type="match status" value="5"/>
</dbReference>
<evidence type="ECO:0000313" key="12">
    <source>
        <dbReference type="Proteomes" id="UP000092462"/>
    </source>
</evidence>
<dbReference type="PRINTS" id="PR00031">
    <property type="entry name" value="HTHREPRESSR"/>
</dbReference>
<dbReference type="FunFam" id="3.30.160.60:FF:000065">
    <property type="entry name" value="B-cell CLL/lymphoma 6, member B"/>
    <property type="match status" value="1"/>
</dbReference>
<evidence type="ECO:0000256" key="3">
    <source>
        <dbReference type="ARBA" id="ARBA00022771"/>
    </source>
</evidence>
<dbReference type="Gene3D" id="1.10.10.60">
    <property type="entry name" value="Homeodomain-like"/>
    <property type="match status" value="1"/>
</dbReference>
<dbReference type="CDD" id="cd00086">
    <property type="entry name" value="homeodomain"/>
    <property type="match status" value="1"/>
</dbReference>
<evidence type="ECO:0000256" key="9">
    <source>
        <dbReference type="RuleBase" id="RU000682"/>
    </source>
</evidence>
<dbReference type="SUPFAM" id="SSF57667">
    <property type="entry name" value="beta-beta-alpha zinc fingers"/>
    <property type="match status" value="3"/>
</dbReference>
<dbReference type="EMBL" id="AJVK01016968">
    <property type="status" value="NOT_ANNOTATED_CDS"/>
    <property type="molecule type" value="Genomic_DNA"/>
</dbReference>
<dbReference type="SMART" id="SM00389">
    <property type="entry name" value="HOX"/>
    <property type="match status" value="1"/>
</dbReference>
<evidence type="ECO:0000256" key="7">
    <source>
        <dbReference type="PROSITE-ProRule" id="PRU00042"/>
    </source>
</evidence>
<keyword evidence="4" id="KW-0862">Zinc</keyword>
<organism evidence="11 12">
    <name type="scientific">Phlebotomus papatasi</name>
    <name type="common">Sandfly</name>
    <dbReference type="NCBI Taxonomy" id="29031"/>
    <lineage>
        <taxon>Eukaryota</taxon>
        <taxon>Metazoa</taxon>
        <taxon>Ecdysozoa</taxon>
        <taxon>Arthropoda</taxon>
        <taxon>Hexapoda</taxon>
        <taxon>Insecta</taxon>
        <taxon>Pterygota</taxon>
        <taxon>Neoptera</taxon>
        <taxon>Endopterygota</taxon>
        <taxon>Diptera</taxon>
        <taxon>Nematocera</taxon>
        <taxon>Psychodoidea</taxon>
        <taxon>Psychodidae</taxon>
        <taxon>Phlebotomus</taxon>
        <taxon>Phlebotomus</taxon>
    </lineage>
</organism>
<dbReference type="GO" id="GO:0005634">
    <property type="term" value="C:nucleus"/>
    <property type="evidence" value="ECO:0007669"/>
    <property type="project" value="UniProtKB-SubCell"/>
</dbReference>
<sequence>MTGNKDKWKDFTDLVEDNSPCIKVEPDEPDEPELIIPDELDEVNALNELTKDSGRKGKNQGKKRADSLRHKCTECNRSYAHKCHLNRHMNSHYPKYSCKLCNKTYVRSYDHKTHMKMHKNRGAKPYKCEKCDKGFTRKENLKVHLLLHQFGKRFTCSLCKRKFSTKMNRDVHMNTHSANHKSQRILECAYCGKICTKLRGMMFHMKVHMKHKPKNKKESAKDDDGSIKSGIGIGGSSGLSKKQRKARTAFTDHQLQTLEKSFERQKYLSVQDRMELANKLGLSDTQVKTWYQNRRKI</sequence>
<evidence type="ECO:0000256" key="10">
    <source>
        <dbReference type="SAM" id="MobiDB-lite"/>
    </source>
</evidence>
<evidence type="ECO:0000256" key="1">
    <source>
        <dbReference type="ARBA" id="ARBA00004123"/>
    </source>
</evidence>
<evidence type="ECO:0000256" key="8">
    <source>
        <dbReference type="PROSITE-ProRule" id="PRU00108"/>
    </source>
</evidence>
<dbReference type="EMBL" id="AJVK01016967">
    <property type="status" value="NOT_ANNOTATED_CDS"/>
    <property type="molecule type" value="Genomic_DNA"/>
</dbReference>
<comment type="subcellular location">
    <subcellularLocation>
        <location evidence="1 8 9">Nucleus</location>
    </subcellularLocation>
</comment>
<dbReference type="PANTHER" id="PTHR24333:SF5">
    <property type="entry name" value="VENT HOMEOBOX"/>
    <property type="match status" value="1"/>
</dbReference>
<evidence type="ECO:0000256" key="6">
    <source>
        <dbReference type="ARBA" id="ARBA00023155"/>
    </source>
</evidence>
<dbReference type="AlphaFoldDB" id="A0A1B0DMS9"/>
<dbReference type="InterPro" id="IPR000047">
    <property type="entry name" value="HTH_motif"/>
</dbReference>
<evidence type="ECO:0000313" key="11">
    <source>
        <dbReference type="EnsemblMetazoa" id="PPAI009671-PA"/>
    </source>
</evidence>
<feature type="region of interest" description="Disordered" evidence="10">
    <location>
        <begin position="210"/>
        <end position="248"/>
    </location>
</feature>
<keyword evidence="2" id="KW-0479">Metal-binding</keyword>
<dbReference type="VEuPathDB" id="VectorBase:PPAPM1_000293"/>
<dbReference type="PROSITE" id="PS00028">
    <property type="entry name" value="ZINC_FINGER_C2H2_1"/>
    <property type="match status" value="5"/>
</dbReference>
<keyword evidence="5 8" id="KW-0238">DNA-binding</keyword>
<evidence type="ECO:0000256" key="2">
    <source>
        <dbReference type="ARBA" id="ARBA00022723"/>
    </source>
</evidence>
<dbReference type="InterPro" id="IPR001356">
    <property type="entry name" value="HD"/>
</dbReference>
<dbReference type="Gene3D" id="3.30.160.60">
    <property type="entry name" value="Classic Zinc Finger"/>
    <property type="match status" value="3"/>
</dbReference>
<dbReference type="InterPro" id="IPR009057">
    <property type="entry name" value="Homeodomain-like_sf"/>
</dbReference>
<protein>
    <submittedName>
        <fullName evidence="11">Uncharacterized protein</fullName>
    </submittedName>
</protein>
<dbReference type="PANTHER" id="PTHR24333">
    <property type="entry name" value="HOMEO BOX HB9 LIKE A-RELATED"/>
    <property type="match status" value="1"/>
</dbReference>
<dbReference type="EnsemblMetazoa" id="PPAI009671-RA">
    <property type="protein sequence ID" value="PPAI009671-PA"/>
    <property type="gene ID" value="PPAI009671"/>
</dbReference>
<name>A0A1B0DMS9_PHLPP</name>
<keyword evidence="8 9" id="KW-0539">Nucleus</keyword>
<dbReference type="VEuPathDB" id="VectorBase:PPAI009671"/>
<proteinExistence type="predicted"/>
<dbReference type="Proteomes" id="UP000092462">
    <property type="component" value="Unassembled WGS sequence"/>
</dbReference>
<dbReference type="VEuPathDB" id="VectorBase:PPAPM1_002876"/>
<reference evidence="11" key="1">
    <citation type="submission" date="2022-08" db="UniProtKB">
        <authorList>
            <consortium name="EnsemblMetazoa"/>
        </authorList>
    </citation>
    <scope>IDENTIFICATION</scope>
    <source>
        <strain evidence="11">Israel</strain>
    </source>
</reference>
<dbReference type="Pfam" id="PF00096">
    <property type="entry name" value="zf-C2H2"/>
    <property type="match status" value="3"/>
</dbReference>
<feature type="compositionally biased region" description="Basic and acidic residues" evidence="10">
    <location>
        <begin position="216"/>
        <end position="226"/>
    </location>
</feature>
<dbReference type="GO" id="GO:0003677">
    <property type="term" value="F:DNA binding"/>
    <property type="evidence" value="ECO:0007669"/>
    <property type="project" value="UniProtKB-UniRule"/>
</dbReference>
<dbReference type="InterPro" id="IPR050848">
    <property type="entry name" value="Homeobox_TF"/>
</dbReference>
<dbReference type="Pfam" id="PF00046">
    <property type="entry name" value="Homeodomain"/>
    <property type="match status" value="1"/>
</dbReference>
<dbReference type="InterPro" id="IPR013087">
    <property type="entry name" value="Znf_C2H2_type"/>
</dbReference>
<dbReference type="PROSITE" id="PS50071">
    <property type="entry name" value="HOMEOBOX_2"/>
    <property type="match status" value="1"/>
</dbReference>
<dbReference type="SMART" id="SM00355">
    <property type="entry name" value="ZnF_C2H2"/>
    <property type="match status" value="5"/>
</dbReference>
<keyword evidence="12" id="KW-1185">Reference proteome</keyword>